<feature type="transmembrane region" description="Helical" evidence="1">
    <location>
        <begin position="93"/>
        <end position="115"/>
    </location>
</feature>
<dbReference type="EMBL" id="JBHRYJ010000001">
    <property type="protein sequence ID" value="MFC3674645.1"/>
    <property type="molecule type" value="Genomic_DNA"/>
</dbReference>
<accession>A0ABV7VB10</accession>
<dbReference type="InterPro" id="IPR032126">
    <property type="entry name" value="LydA_holin"/>
</dbReference>
<comment type="caution">
    <text evidence="2">The sequence shown here is derived from an EMBL/GenBank/DDBJ whole genome shotgun (WGS) entry which is preliminary data.</text>
</comment>
<gene>
    <name evidence="2" type="ORF">ACFOOQ_03760</name>
</gene>
<dbReference type="RefSeq" id="WP_379721963.1">
    <property type="nucleotide sequence ID" value="NZ_JBHRYJ010000001.1"/>
</dbReference>
<keyword evidence="1" id="KW-0472">Membrane</keyword>
<keyword evidence="3" id="KW-1185">Reference proteome</keyword>
<evidence type="ECO:0000313" key="2">
    <source>
        <dbReference type="EMBL" id="MFC3674645.1"/>
    </source>
</evidence>
<reference evidence="3" key="1">
    <citation type="journal article" date="2019" name="Int. J. Syst. Evol. Microbiol.">
        <title>The Global Catalogue of Microorganisms (GCM) 10K type strain sequencing project: providing services to taxonomists for standard genome sequencing and annotation.</title>
        <authorList>
            <consortium name="The Broad Institute Genomics Platform"/>
            <consortium name="The Broad Institute Genome Sequencing Center for Infectious Disease"/>
            <person name="Wu L."/>
            <person name="Ma J."/>
        </authorList>
    </citation>
    <scope>NUCLEOTIDE SEQUENCE [LARGE SCALE GENOMIC DNA]</scope>
    <source>
        <strain evidence="3">KCTC 42182</strain>
    </source>
</reference>
<organism evidence="2 3">
    <name type="scientific">Ferrovibrio xuzhouensis</name>
    <dbReference type="NCBI Taxonomy" id="1576914"/>
    <lineage>
        <taxon>Bacteria</taxon>
        <taxon>Pseudomonadati</taxon>
        <taxon>Pseudomonadota</taxon>
        <taxon>Alphaproteobacteria</taxon>
        <taxon>Rhodospirillales</taxon>
        <taxon>Rhodospirillaceae</taxon>
        <taxon>Ferrovibrio</taxon>
    </lineage>
</organism>
<evidence type="ECO:0000313" key="3">
    <source>
        <dbReference type="Proteomes" id="UP001595711"/>
    </source>
</evidence>
<evidence type="ECO:0000256" key="1">
    <source>
        <dbReference type="SAM" id="Phobius"/>
    </source>
</evidence>
<dbReference type="Pfam" id="PF16083">
    <property type="entry name" value="Phage_holin_3_3"/>
    <property type="match status" value="1"/>
</dbReference>
<keyword evidence="1" id="KW-0812">Transmembrane</keyword>
<proteinExistence type="predicted"/>
<name>A0ABV7VB10_9PROT</name>
<feature type="transmembrane region" description="Helical" evidence="1">
    <location>
        <begin position="58"/>
        <end position="81"/>
    </location>
</feature>
<dbReference type="Proteomes" id="UP001595711">
    <property type="component" value="Unassembled WGS sequence"/>
</dbReference>
<protein>
    <submittedName>
        <fullName evidence="2">Phage holin family protein</fullName>
    </submittedName>
</protein>
<keyword evidence="1" id="KW-1133">Transmembrane helix</keyword>
<sequence>MTAPAGFWRQGGDMVERLGDWWVEASTALSNWAWPFAIAGLARLMWYAQQIRAGRARLAFSLIAFEIGMAILCAIIGVGIADYFHIAPGPQQAAFIGLFSWFGMNGIQSLIVLWLRRNGVPMPPVTQTHAPPVLPADPSKH</sequence>